<dbReference type="AlphaFoldDB" id="A0A556PPH7"/>
<dbReference type="CDD" id="cd02223">
    <property type="entry name" value="cupin_Bh2720-like"/>
    <property type="match status" value="1"/>
</dbReference>
<evidence type="ECO:0000313" key="2">
    <source>
        <dbReference type="EMBL" id="TSJ66245.1"/>
    </source>
</evidence>
<evidence type="ECO:0000259" key="1">
    <source>
        <dbReference type="Pfam" id="PF07883"/>
    </source>
</evidence>
<feature type="domain" description="Cupin type-2" evidence="1">
    <location>
        <begin position="49"/>
        <end position="124"/>
    </location>
</feature>
<organism evidence="2 3">
    <name type="scientific">Allobacillus salarius</name>
    <dbReference type="NCBI Taxonomy" id="1955272"/>
    <lineage>
        <taxon>Bacteria</taxon>
        <taxon>Bacillati</taxon>
        <taxon>Bacillota</taxon>
        <taxon>Bacilli</taxon>
        <taxon>Bacillales</taxon>
        <taxon>Bacillaceae</taxon>
        <taxon>Allobacillus</taxon>
    </lineage>
</organism>
<dbReference type="OrthoDB" id="3231985at2"/>
<dbReference type="EMBL" id="VMHE01000005">
    <property type="protein sequence ID" value="TSJ66245.1"/>
    <property type="molecule type" value="Genomic_DNA"/>
</dbReference>
<accession>A0A556PPH7</accession>
<dbReference type="Proteomes" id="UP000316425">
    <property type="component" value="Unassembled WGS sequence"/>
</dbReference>
<reference evidence="2 3" key="1">
    <citation type="submission" date="2019-07" db="EMBL/GenBank/DDBJ databases">
        <title>Allobacillus sp. nov. SKP isolated from shrimp paste of Euphausiacea.</title>
        <authorList>
            <person name="Kanchanasin P."/>
            <person name="Tanasupawat S."/>
            <person name="Shi W."/>
            <person name="Wu L."/>
            <person name="Ma J."/>
        </authorList>
    </citation>
    <scope>NUCLEOTIDE SEQUENCE [LARGE SCALE GENOMIC DNA]</scope>
    <source>
        <strain evidence="2 3">SKP4-8</strain>
    </source>
</reference>
<dbReference type="RefSeq" id="WP_144088244.1">
    <property type="nucleotide sequence ID" value="NZ_VMHE01000005.1"/>
</dbReference>
<dbReference type="InterPro" id="IPR013096">
    <property type="entry name" value="Cupin_2"/>
</dbReference>
<protein>
    <submittedName>
        <fullName evidence="2">Cupin domain-containing protein</fullName>
    </submittedName>
</protein>
<sequence length="148" mass="16488">MNNGYLHQTNHSMYDCGHHPFVVNIAGATRSNETYRTAIWTGEYFQVTLMAIMPGDDIGLEIHPNTDQFLRIEEGHGFVQMGDDKNQLDFCTEVGPGNAIVIPAGKWHNLTNIGPTPLKLYSIYAPPEHPYGTVHATKMNALEAEQGY</sequence>
<dbReference type="Gene3D" id="2.60.120.10">
    <property type="entry name" value="Jelly Rolls"/>
    <property type="match status" value="1"/>
</dbReference>
<evidence type="ECO:0000313" key="3">
    <source>
        <dbReference type="Proteomes" id="UP000316425"/>
    </source>
</evidence>
<proteinExistence type="predicted"/>
<keyword evidence="3" id="KW-1185">Reference proteome</keyword>
<dbReference type="PANTHER" id="PTHR43346:SF1">
    <property type="entry name" value="QUERCETIN 2,3-DIOXYGENASE-RELATED"/>
    <property type="match status" value="1"/>
</dbReference>
<dbReference type="InterPro" id="IPR011051">
    <property type="entry name" value="RmlC_Cupin_sf"/>
</dbReference>
<name>A0A556PPH7_9BACI</name>
<gene>
    <name evidence="2" type="ORF">FPQ13_05095</name>
</gene>
<dbReference type="PANTHER" id="PTHR43346">
    <property type="entry name" value="LIGAND BINDING DOMAIN PROTEIN, PUTATIVE (AFU_ORTHOLOGUE AFUA_6G14370)-RELATED"/>
    <property type="match status" value="1"/>
</dbReference>
<dbReference type="InterPro" id="IPR052538">
    <property type="entry name" value="Flavonoid_dioxygenase-like"/>
</dbReference>
<comment type="caution">
    <text evidence="2">The sequence shown here is derived from an EMBL/GenBank/DDBJ whole genome shotgun (WGS) entry which is preliminary data.</text>
</comment>
<dbReference type="Pfam" id="PF07883">
    <property type="entry name" value="Cupin_2"/>
    <property type="match status" value="1"/>
</dbReference>
<dbReference type="SUPFAM" id="SSF51182">
    <property type="entry name" value="RmlC-like cupins"/>
    <property type="match status" value="1"/>
</dbReference>
<dbReference type="InterPro" id="IPR014710">
    <property type="entry name" value="RmlC-like_jellyroll"/>
</dbReference>